<dbReference type="SUPFAM" id="SSF50494">
    <property type="entry name" value="Trypsin-like serine proteases"/>
    <property type="match status" value="1"/>
</dbReference>
<accession>A0A0G3WEL3</accession>
<proteinExistence type="predicted"/>
<dbReference type="GO" id="GO:0004252">
    <property type="term" value="F:serine-type endopeptidase activity"/>
    <property type="evidence" value="ECO:0007669"/>
    <property type="project" value="InterPro"/>
</dbReference>
<evidence type="ECO:0000256" key="2">
    <source>
        <dbReference type="ARBA" id="ARBA00022801"/>
    </source>
</evidence>
<gene>
    <name evidence="4" type="ORF">CACET_c33750</name>
</gene>
<evidence type="ECO:0000313" key="4">
    <source>
        <dbReference type="EMBL" id="AKL96818.1"/>
    </source>
</evidence>
<reference evidence="4 5" key="1">
    <citation type="submission" date="2014-10" db="EMBL/GenBank/DDBJ databases">
        <title>Genome sequence of Clostridium aceticum DSM 1496.</title>
        <authorList>
            <person name="Poehlein A."/>
            <person name="Schiel-Bengelsdorf B."/>
            <person name="Gottschalk G."/>
            <person name="Duerre P."/>
            <person name="Daniel R."/>
        </authorList>
    </citation>
    <scope>NUCLEOTIDE SEQUENCE [LARGE SCALE GENOMIC DNA]</scope>
    <source>
        <strain evidence="4 5">DSM 1496</strain>
    </source>
</reference>
<organism evidence="4 5">
    <name type="scientific">Clostridium aceticum</name>
    <dbReference type="NCBI Taxonomy" id="84022"/>
    <lineage>
        <taxon>Bacteria</taxon>
        <taxon>Bacillati</taxon>
        <taxon>Bacillota</taxon>
        <taxon>Clostridia</taxon>
        <taxon>Eubacteriales</taxon>
        <taxon>Clostridiaceae</taxon>
        <taxon>Clostridium</taxon>
    </lineage>
</organism>
<dbReference type="STRING" id="84022.CACET_c33750"/>
<dbReference type="RefSeq" id="WP_052661308.1">
    <property type="nucleotide sequence ID" value="NZ_CP009687.1"/>
</dbReference>
<dbReference type="Pfam" id="PF13365">
    <property type="entry name" value="Trypsin_2"/>
    <property type="match status" value="1"/>
</dbReference>
<keyword evidence="5" id="KW-1185">Reference proteome</keyword>
<dbReference type="GO" id="GO:0006508">
    <property type="term" value="P:proteolysis"/>
    <property type="evidence" value="ECO:0007669"/>
    <property type="project" value="UniProtKB-KW"/>
</dbReference>
<dbReference type="InterPro" id="IPR036034">
    <property type="entry name" value="PDZ_sf"/>
</dbReference>
<dbReference type="KEGG" id="cace:CACET_c33750"/>
<dbReference type="AlphaFoldDB" id="A0A0G3WEL3"/>
<feature type="chain" id="PRO_5005186135" evidence="3">
    <location>
        <begin position="24"/>
        <end position="354"/>
    </location>
</feature>
<evidence type="ECO:0000256" key="1">
    <source>
        <dbReference type="ARBA" id="ARBA00022670"/>
    </source>
</evidence>
<dbReference type="EC" id="3.4.21.-" evidence="4"/>
<protein>
    <submittedName>
        <fullName evidence="4">Periplasmic serine protease do/hhoA-like</fullName>
        <ecNumber evidence="4">3.4.21.-</ecNumber>
    </submittedName>
</protein>
<dbReference type="Proteomes" id="UP000035704">
    <property type="component" value="Chromosome"/>
</dbReference>
<dbReference type="OrthoDB" id="9758917at2"/>
<dbReference type="PATRIC" id="fig|84022.6.peg.3453"/>
<evidence type="ECO:0000313" key="5">
    <source>
        <dbReference type="Proteomes" id="UP000035704"/>
    </source>
</evidence>
<keyword evidence="1 4" id="KW-0645">Protease</keyword>
<dbReference type="Gene3D" id="2.40.10.120">
    <property type="match status" value="1"/>
</dbReference>
<dbReference type="InterPro" id="IPR051201">
    <property type="entry name" value="Chloro_Bact_Ser_Proteases"/>
</dbReference>
<dbReference type="Gene3D" id="2.30.42.10">
    <property type="match status" value="1"/>
</dbReference>
<dbReference type="SUPFAM" id="SSF50156">
    <property type="entry name" value="PDZ domain-like"/>
    <property type="match status" value="1"/>
</dbReference>
<dbReference type="EMBL" id="CP009687">
    <property type="protein sequence ID" value="AKL96818.1"/>
    <property type="molecule type" value="Genomic_DNA"/>
</dbReference>
<dbReference type="PRINTS" id="PR00834">
    <property type="entry name" value="PROTEASES2C"/>
</dbReference>
<sequence length="354" mass="39755">MKKIAVLITMIAIVFTQSFTVFAEATTAPTQQSIQELVRNVVEEMIEQENEDFRIAKLIDEINQSVVAVIGRNKTYRQQDYIYSKMPNNLQHGSGVIVSSNGQIITNNHVVKDMEEIYVVMYDGNAYRAQLLYSDDEIDLALIKINKDNLKPVELESVDNVKVGNTVIAIGTPLYFSYRNSASRGIISGLNRPVDQTYTYLQTDASINPGNSGGPLINMEGRLVGINTLGYMYYSGMNFAIPVENVSYFLEHYKQFGRIKRCYTGIQFEENWAAMLGIPTTQGLRVVTLRNDAVVSSSEIQEGDMLEAIDGIRTSSIAAYNEILKKHLPGDEVTLTFSREDKSFDIKVILKERP</sequence>
<keyword evidence="2 4" id="KW-0378">Hydrolase</keyword>
<evidence type="ECO:0000256" key="3">
    <source>
        <dbReference type="SAM" id="SignalP"/>
    </source>
</evidence>
<dbReference type="PANTHER" id="PTHR43343:SF3">
    <property type="entry name" value="PROTEASE DO-LIKE 8, CHLOROPLASTIC"/>
    <property type="match status" value="1"/>
</dbReference>
<dbReference type="PANTHER" id="PTHR43343">
    <property type="entry name" value="PEPTIDASE S12"/>
    <property type="match status" value="1"/>
</dbReference>
<dbReference type="InterPro" id="IPR001940">
    <property type="entry name" value="Peptidase_S1C"/>
</dbReference>
<keyword evidence="3" id="KW-0732">Signal</keyword>
<dbReference type="InterPro" id="IPR009003">
    <property type="entry name" value="Peptidase_S1_PA"/>
</dbReference>
<feature type="signal peptide" evidence="3">
    <location>
        <begin position="1"/>
        <end position="23"/>
    </location>
</feature>
<name>A0A0G3WEL3_9CLOT</name>